<protein>
    <recommendedName>
        <fullName evidence="3">Transcriptional regulator</fullName>
    </recommendedName>
</protein>
<evidence type="ECO:0008006" key="3">
    <source>
        <dbReference type="Google" id="ProtNLM"/>
    </source>
</evidence>
<organism evidence="1 2">
    <name type="scientific">Gordoniibacillus kamchatkensis</name>
    <dbReference type="NCBI Taxonomy" id="1590651"/>
    <lineage>
        <taxon>Bacteria</taxon>
        <taxon>Bacillati</taxon>
        <taxon>Bacillota</taxon>
        <taxon>Bacilli</taxon>
        <taxon>Bacillales</taxon>
        <taxon>Paenibacillaceae</taxon>
        <taxon>Gordoniibacillus</taxon>
    </lineage>
</organism>
<keyword evidence="2" id="KW-1185">Reference proteome</keyword>
<proteinExistence type="predicted"/>
<evidence type="ECO:0000313" key="2">
    <source>
        <dbReference type="Proteomes" id="UP000031967"/>
    </source>
</evidence>
<evidence type="ECO:0000313" key="1">
    <source>
        <dbReference type="EMBL" id="KIL41887.1"/>
    </source>
</evidence>
<gene>
    <name evidence="1" type="ORF">SD70_04575</name>
</gene>
<dbReference type="Proteomes" id="UP000031967">
    <property type="component" value="Unassembled WGS sequence"/>
</dbReference>
<accession>A0ABR5ALT1</accession>
<name>A0ABR5ALT1_9BACL</name>
<comment type="caution">
    <text evidence="1">The sequence shown here is derived from an EMBL/GenBank/DDBJ whole genome shotgun (WGS) entry which is preliminary data.</text>
</comment>
<sequence length="59" mass="6976">MKGQHFRSMLARQKRSELEEKRKQIDAMIQILDNGLSCKCLSWSECLNQMRNTDINGQY</sequence>
<reference evidence="1 2" key="1">
    <citation type="submission" date="2014-12" db="EMBL/GenBank/DDBJ databases">
        <title>Draft genome sequence of Paenibacillus kamchatkensis strain B-2647.</title>
        <authorList>
            <person name="Karlyshev A.V."/>
            <person name="Kudryashova E.B."/>
        </authorList>
    </citation>
    <scope>NUCLEOTIDE SEQUENCE [LARGE SCALE GENOMIC DNA]</scope>
    <source>
        <strain evidence="1 2">VKM B-2647</strain>
    </source>
</reference>
<dbReference type="EMBL" id="JXAK01000005">
    <property type="protein sequence ID" value="KIL41887.1"/>
    <property type="molecule type" value="Genomic_DNA"/>
</dbReference>